<dbReference type="InterPro" id="IPR013538">
    <property type="entry name" value="ASHA1/2-like_C"/>
</dbReference>
<dbReference type="InterPro" id="IPR023393">
    <property type="entry name" value="START-like_dom_sf"/>
</dbReference>
<comment type="caution">
    <text evidence="3">The sequence shown here is derived from an EMBL/GenBank/DDBJ whole genome shotgun (WGS) entry which is preliminary data.</text>
</comment>
<dbReference type="AlphaFoldDB" id="A0A437MET3"/>
<feature type="domain" description="Activator of Hsp90 ATPase homologue 1/2-like C-terminal" evidence="2">
    <location>
        <begin position="12"/>
        <end position="144"/>
    </location>
</feature>
<gene>
    <name evidence="3" type="ORF">EOD42_13645</name>
</gene>
<comment type="similarity">
    <text evidence="1">Belongs to the AHA1 family.</text>
</comment>
<dbReference type="RefSeq" id="WP_127788091.1">
    <property type="nucleotide sequence ID" value="NZ_SACL01000004.1"/>
</dbReference>
<dbReference type="Gene3D" id="3.30.530.20">
    <property type="match status" value="1"/>
</dbReference>
<protein>
    <submittedName>
        <fullName evidence="3">Polyketide cyclase</fullName>
    </submittedName>
</protein>
<evidence type="ECO:0000256" key="1">
    <source>
        <dbReference type="ARBA" id="ARBA00006817"/>
    </source>
</evidence>
<name>A0A437MET3_9PROT</name>
<dbReference type="OrthoDB" id="9805228at2"/>
<organism evidence="3 4">
    <name type="scientific">Rhodovarius crocodyli</name>
    <dbReference type="NCBI Taxonomy" id="1979269"/>
    <lineage>
        <taxon>Bacteria</taxon>
        <taxon>Pseudomonadati</taxon>
        <taxon>Pseudomonadota</taxon>
        <taxon>Alphaproteobacteria</taxon>
        <taxon>Acetobacterales</taxon>
        <taxon>Roseomonadaceae</taxon>
        <taxon>Rhodovarius</taxon>
    </lineage>
</organism>
<keyword evidence="4" id="KW-1185">Reference proteome</keyword>
<sequence length="147" mass="16357">MNELSISLFFPVPRAKLWEAYTRHTARWFAPAPLTTEVLEMDVRPGGAMRAVMRMPDGQEMPVGGVFLEVVEGSRLVSTDAYEAGWKPSAKPFFTAIVTFEDEGEGTRYTARALHWREEDMQAHAAMGFEPSWTQVAHQLAAVAAAL</sequence>
<evidence type="ECO:0000313" key="4">
    <source>
        <dbReference type="Proteomes" id="UP000282957"/>
    </source>
</evidence>
<dbReference type="Pfam" id="PF08327">
    <property type="entry name" value="AHSA1"/>
    <property type="match status" value="1"/>
</dbReference>
<accession>A0A437MET3</accession>
<proteinExistence type="inferred from homology"/>
<reference evidence="3 4" key="1">
    <citation type="submission" date="2019-01" db="EMBL/GenBank/DDBJ databases">
        <authorList>
            <person name="Chen W.-M."/>
        </authorList>
    </citation>
    <scope>NUCLEOTIDE SEQUENCE [LARGE SCALE GENOMIC DNA]</scope>
    <source>
        <strain evidence="3 4">CCP-6</strain>
    </source>
</reference>
<evidence type="ECO:0000259" key="2">
    <source>
        <dbReference type="Pfam" id="PF08327"/>
    </source>
</evidence>
<dbReference type="SUPFAM" id="SSF55961">
    <property type="entry name" value="Bet v1-like"/>
    <property type="match status" value="1"/>
</dbReference>
<evidence type="ECO:0000313" key="3">
    <source>
        <dbReference type="EMBL" id="RVT96158.1"/>
    </source>
</evidence>
<dbReference type="Proteomes" id="UP000282957">
    <property type="component" value="Unassembled WGS sequence"/>
</dbReference>
<dbReference type="EMBL" id="SACL01000004">
    <property type="protein sequence ID" value="RVT96158.1"/>
    <property type="molecule type" value="Genomic_DNA"/>
</dbReference>